<dbReference type="GO" id="GO:0004601">
    <property type="term" value="F:peroxidase activity"/>
    <property type="evidence" value="ECO:0007669"/>
    <property type="project" value="UniProtKB-KW"/>
</dbReference>
<dbReference type="InterPro" id="IPR000889">
    <property type="entry name" value="Glutathione_peroxidase"/>
</dbReference>
<proteinExistence type="inferred from homology"/>
<evidence type="ECO:0000256" key="5">
    <source>
        <dbReference type="RuleBase" id="RU000499"/>
    </source>
</evidence>
<sequence length="162" mass="17771">MDEFHQFAVQSLEGEALPLSRFHGQPVLIVNVASRCGLTPQYAGLEALYREYRDRGLVVLGCPCNQFMDQEPGDAEAIRSFCETHYGVSFPLSAKLEVNGAGAHPLYAWLTAPEQGHPGPIRWNFEKFLVDASGGVVARYAPQTPPEDATLRQDIEAQLIGA</sequence>
<keyword evidence="7" id="KW-1185">Reference proteome</keyword>
<dbReference type="PROSITE" id="PS00460">
    <property type="entry name" value="GLUTATHIONE_PEROXID_1"/>
    <property type="match status" value="1"/>
</dbReference>
<evidence type="ECO:0000256" key="4">
    <source>
        <dbReference type="PIRSR" id="PIRSR000303-1"/>
    </source>
</evidence>
<comment type="similarity">
    <text evidence="1 5">Belongs to the glutathione peroxidase family.</text>
</comment>
<evidence type="ECO:0000256" key="1">
    <source>
        <dbReference type="ARBA" id="ARBA00006926"/>
    </source>
</evidence>
<dbReference type="PRINTS" id="PR01011">
    <property type="entry name" value="GLUTPROXDASE"/>
</dbReference>
<comment type="caution">
    <text evidence="6">The sequence shown here is derived from an EMBL/GenBank/DDBJ whole genome shotgun (WGS) entry which is preliminary data.</text>
</comment>
<gene>
    <name evidence="6" type="ORF">E4680_09345</name>
</gene>
<dbReference type="InterPro" id="IPR036249">
    <property type="entry name" value="Thioredoxin-like_sf"/>
</dbReference>
<keyword evidence="3 5" id="KW-0560">Oxidoreductase</keyword>
<dbReference type="Pfam" id="PF00255">
    <property type="entry name" value="GSHPx"/>
    <property type="match status" value="1"/>
</dbReference>
<protein>
    <recommendedName>
        <fullName evidence="5">Glutathione peroxidase</fullName>
    </recommendedName>
</protein>
<reference evidence="6 7" key="1">
    <citation type="journal article" date="2019" name="ISME J.">
        <title>Candidatus Macondimonas diazotrophica, a novel gammaproteobacterial genus dominating crude-oil-contaminated coastal sediments.</title>
        <authorList>
            <person name="Karthikeyan S."/>
            <person name="Konstantinidis K."/>
        </authorList>
    </citation>
    <scope>NUCLEOTIDE SEQUENCE [LARGE SCALE GENOMIC DNA]</scope>
    <source>
        <strain evidence="6 7">KTK01</strain>
    </source>
</reference>
<dbReference type="FunFam" id="3.40.30.10:FF:000010">
    <property type="entry name" value="Glutathione peroxidase"/>
    <property type="match status" value="1"/>
</dbReference>
<dbReference type="GO" id="GO:0034599">
    <property type="term" value="P:cellular response to oxidative stress"/>
    <property type="evidence" value="ECO:0007669"/>
    <property type="project" value="TreeGrafter"/>
</dbReference>
<evidence type="ECO:0000313" key="7">
    <source>
        <dbReference type="Proteomes" id="UP000297890"/>
    </source>
</evidence>
<accession>A0A4Z0F840</accession>
<dbReference type="Proteomes" id="UP000297890">
    <property type="component" value="Unassembled WGS sequence"/>
</dbReference>
<dbReference type="CDD" id="cd00340">
    <property type="entry name" value="GSH_Peroxidase"/>
    <property type="match status" value="1"/>
</dbReference>
<dbReference type="PANTHER" id="PTHR11592:SF78">
    <property type="entry name" value="GLUTATHIONE PEROXIDASE"/>
    <property type="match status" value="1"/>
</dbReference>
<organism evidence="6 7">
    <name type="scientific">Candidatus Macondimonas diazotrophica</name>
    <dbReference type="NCBI Taxonomy" id="2305248"/>
    <lineage>
        <taxon>Bacteria</taxon>
        <taxon>Pseudomonadati</taxon>
        <taxon>Pseudomonadota</taxon>
        <taxon>Gammaproteobacteria</taxon>
        <taxon>Chromatiales</taxon>
        <taxon>Ectothiorhodospiraceae</taxon>
        <taxon>Candidatus Macondimonas</taxon>
    </lineage>
</organism>
<evidence type="ECO:0000256" key="2">
    <source>
        <dbReference type="ARBA" id="ARBA00022559"/>
    </source>
</evidence>
<dbReference type="PANTHER" id="PTHR11592">
    <property type="entry name" value="GLUTATHIONE PEROXIDASE"/>
    <property type="match status" value="1"/>
</dbReference>
<dbReference type="SUPFAM" id="SSF52833">
    <property type="entry name" value="Thioredoxin-like"/>
    <property type="match status" value="1"/>
</dbReference>
<dbReference type="RefSeq" id="WP_135282137.1">
    <property type="nucleotide sequence ID" value="NZ_SRIO01000011.1"/>
</dbReference>
<keyword evidence="2 5" id="KW-0575">Peroxidase</keyword>
<dbReference type="OrthoDB" id="9785502at2"/>
<dbReference type="InterPro" id="IPR029759">
    <property type="entry name" value="GPX_AS"/>
</dbReference>
<dbReference type="Gene3D" id="3.40.30.10">
    <property type="entry name" value="Glutaredoxin"/>
    <property type="match status" value="1"/>
</dbReference>
<evidence type="ECO:0000256" key="3">
    <source>
        <dbReference type="ARBA" id="ARBA00023002"/>
    </source>
</evidence>
<feature type="active site" evidence="4">
    <location>
        <position position="36"/>
    </location>
</feature>
<evidence type="ECO:0000313" key="6">
    <source>
        <dbReference type="EMBL" id="TFZ82208.1"/>
    </source>
</evidence>
<dbReference type="EMBL" id="SRIO01000011">
    <property type="protein sequence ID" value="TFZ82208.1"/>
    <property type="molecule type" value="Genomic_DNA"/>
</dbReference>
<name>A0A4Z0F840_9GAMM</name>
<dbReference type="PROSITE" id="PS51355">
    <property type="entry name" value="GLUTATHIONE_PEROXID_3"/>
    <property type="match status" value="1"/>
</dbReference>
<dbReference type="PIRSF" id="PIRSF000303">
    <property type="entry name" value="Glutathion_perox"/>
    <property type="match status" value="1"/>
</dbReference>
<dbReference type="AlphaFoldDB" id="A0A4Z0F840"/>